<dbReference type="Pfam" id="PF00496">
    <property type="entry name" value="SBP_bac_5"/>
    <property type="match status" value="1"/>
</dbReference>
<keyword evidence="4" id="KW-0812">Transmembrane</keyword>
<dbReference type="InterPro" id="IPR030678">
    <property type="entry name" value="Peptide/Ni-bd"/>
</dbReference>
<evidence type="ECO:0000313" key="7">
    <source>
        <dbReference type="Proteomes" id="UP000177027"/>
    </source>
</evidence>
<feature type="transmembrane region" description="Helical" evidence="4">
    <location>
        <begin position="25"/>
        <end position="47"/>
    </location>
</feature>
<keyword evidence="2" id="KW-0813">Transport</keyword>
<protein>
    <recommendedName>
        <fullName evidence="5">Solute-binding protein family 5 domain-containing protein</fullName>
    </recommendedName>
</protein>
<evidence type="ECO:0000256" key="1">
    <source>
        <dbReference type="ARBA" id="ARBA00005695"/>
    </source>
</evidence>
<gene>
    <name evidence="6" type="ORF">A3D06_00670</name>
</gene>
<dbReference type="InterPro" id="IPR000914">
    <property type="entry name" value="SBP_5_dom"/>
</dbReference>
<dbReference type="GO" id="GO:0015833">
    <property type="term" value="P:peptide transport"/>
    <property type="evidence" value="ECO:0007669"/>
    <property type="project" value="TreeGrafter"/>
</dbReference>
<dbReference type="Gene3D" id="3.40.190.10">
    <property type="entry name" value="Periplasmic binding protein-like II"/>
    <property type="match status" value="1"/>
</dbReference>
<dbReference type="Proteomes" id="UP000177027">
    <property type="component" value="Unassembled WGS sequence"/>
</dbReference>
<accession>A0A1F7HCV8</accession>
<keyword evidence="4" id="KW-0472">Membrane</keyword>
<evidence type="ECO:0000259" key="5">
    <source>
        <dbReference type="Pfam" id="PF00496"/>
    </source>
</evidence>
<dbReference type="Gene3D" id="3.10.105.10">
    <property type="entry name" value="Dipeptide-binding Protein, Domain 3"/>
    <property type="match status" value="1"/>
</dbReference>
<keyword evidence="3" id="KW-0732">Signal</keyword>
<keyword evidence="4" id="KW-1133">Transmembrane helix</keyword>
<feature type="domain" description="Solute-binding protein family 5" evidence="5">
    <location>
        <begin position="89"/>
        <end position="393"/>
    </location>
</feature>
<dbReference type="CDD" id="cd00995">
    <property type="entry name" value="PBP2_NikA_DppA_OppA_like"/>
    <property type="match status" value="1"/>
</dbReference>
<dbReference type="AlphaFoldDB" id="A0A1F7HCV8"/>
<evidence type="ECO:0000256" key="4">
    <source>
        <dbReference type="SAM" id="Phobius"/>
    </source>
</evidence>
<dbReference type="PANTHER" id="PTHR30290:SF9">
    <property type="entry name" value="OLIGOPEPTIDE-BINDING PROTEIN APPA"/>
    <property type="match status" value="1"/>
</dbReference>
<dbReference type="SUPFAM" id="SSF53850">
    <property type="entry name" value="Periplasmic binding protein-like II"/>
    <property type="match status" value="1"/>
</dbReference>
<sequence length="452" mass="52654">MSSAFKRVRHYYWFFSVFLKKNIKFLITSFVSGFFIILVLINLFPLLNTFFLKQKEIVGIAGKYTLLNPPEDVLRLISSPLITVDQNGEIQPVLAHSWETLNSGKTYRFHLKNDLYWSDKKKFTAKEIKYTLKDVDVKVIDDYTIDFNLKQALVIFPIYLTQPVIKYPLEGVGSLYSVQSYRLEKNILKTIYLSPNKPGAALKVYKFYNTEEDLINAYKKGEITSFNTLNRTLAESFVKWKNTKIDRNVDYSQIITLFINTRSGMLEDRDVRKALAYASPQFNNFGVPAKGPLPPTSWAYTDDVKTYTLNEERAINLLEKPLSSASASAKLKLYTFFDYADIAEQLKRNYENVGLKISLKILSYIPTDFDLLLTSWTPPSDPDQYFFWHSTQQGTNITRLNNVKVDKLLEDGRRIINVKQREKIYKDFQKTIVEEVPAYFLYHPFVYTIHRK</sequence>
<evidence type="ECO:0000256" key="2">
    <source>
        <dbReference type="ARBA" id="ARBA00022448"/>
    </source>
</evidence>
<comment type="similarity">
    <text evidence="1">Belongs to the bacterial solute-binding protein 5 family.</text>
</comment>
<organism evidence="6 7">
    <name type="scientific">Candidatus Roizmanbacteria bacterium RIFCSPHIGHO2_02_FULL_40_9</name>
    <dbReference type="NCBI Taxonomy" id="1802042"/>
    <lineage>
        <taxon>Bacteria</taxon>
        <taxon>Candidatus Roizmaniibacteriota</taxon>
    </lineage>
</organism>
<dbReference type="Gene3D" id="3.90.76.10">
    <property type="entry name" value="Dipeptide-binding Protein, Domain 1"/>
    <property type="match status" value="1"/>
</dbReference>
<proteinExistence type="inferred from homology"/>
<dbReference type="GO" id="GO:1904680">
    <property type="term" value="F:peptide transmembrane transporter activity"/>
    <property type="evidence" value="ECO:0007669"/>
    <property type="project" value="TreeGrafter"/>
</dbReference>
<dbReference type="PIRSF" id="PIRSF002741">
    <property type="entry name" value="MppA"/>
    <property type="match status" value="1"/>
</dbReference>
<evidence type="ECO:0000256" key="3">
    <source>
        <dbReference type="ARBA" id="ARBA00022729"/>
    </source>
</evidence>
<dbReference type="GO" id="GO:0042597">
    <property type="term" value="C:periplasmic space"/>
    <property type="evidence" value="ECO:0007669"/>
    <property type="project" value="UniProtKB-ARBA"/>
</dbReference>
<dbReference type="GO" id="GO:0043190">
    <property type="term" value="C:ATP-binding cassette (ABC) transporter complex"/>
    <property type="evidence" value="ECO:0007669"/>
    <property type="project" value="InterPro"/>
</dbReference>
<name>A0A1F7HCV8_9BACT</name>
<evidence type="ECO:0000313" key="6">
    <source>
        <dbReference type="EMBL" id="OGK29130.1"/>
    </source>
</evidence>
<dbReference type="EMBL" id="MFZS01000017">
    <property type="protein sequence ID" value="OGK29130.1"/>
    <property type="molecule type" value="Genomic_DNA"/>
</dbReference>
<reference evidence="6 7" key="1">
    <citation type="journal article" date="2016" name="Nat. Commun.">
        <title>Thousands of microbial genomes shed light on interconnected biogeochemical processes in an aquifer system.</title>
        <authorList>
            <person name="Anantharaman K."/>
            <person name="Brown C.T."/>
            <person name="Hug L.A."/>
            <person name="Sharon I."/>
            <person name="Castelle C.J."/>
            <person name="Probst A.J."/>
            <person name="Thomas B.C."/>
            <person name="Singh A."/>
            <person name="Wilkins M.J."/>
            <person name="Karaoz U."/>
            <person name="Brodie E.L."/>
            <person name="Williams K.H."/>
            <person name="Hubbard S.S."/>
            <person name="Banfield J.F."/>
        </authorList>
    </citation>
    <scope>NUCLEOTIDE SEQUENCE [LARGE SCALE GENOMIC DNA]</scope>
</reference>
<dbReference type="InterPro" id="IPR039424">
    <property type="entry name" value="SBP_5"/>
</dbReference>
<comment type="caution">
    <text evidence="6">The sequence shown here is derived from an EMBL/GenBank/DDBJ whole genome shotgun (WGS) entry which is preliminary data.</text>
</comment>
<dbReference type="PANTHER" id="PTHR30290">
    <property type="entry name" value="PERIPLASMIC BINDING COMPONENT OF ABC TRANSPORTER"/>
    <property type="match status" value="1"/>
</dbReference>